<feature type="compositionally biased region" description="Polar residues" evidence="1">
    <location>
        <begin position="256"/>
        <end position="269"/>
    </location>
</feature>
<name>A0A811NYJ4_9POAL</name>
<evidence type="ECO:0000313" key="2">
    <source>
        <dbReference type="EMBL" id="CAD6233241.1"/>
    </source>
</evidence>
<dbReference type="Proteomes" id="UP000604825">
    <property type="component" value="Unassembled WGS sequence"/>
</dbReference>
<dbReference type="EMBL" id="CAJGYO010000005">
    <property type="protein sequence ID" value="CAD6233241.1"/>
    <property type="molecule type" value="Genomic_DNA"/>
</dbReference>
<keyword evidence="3" id="KW-1185">Reference proteome</keyword>
<organism evidence="2 3">
    <name type="scientific">Miscanthus lutarioriparius</name>
    <dbReference type="NCBI Taxonomy" id="422564"/>
    <lineage>
        <taxon>Eukaryota</taxon>
        <taxon>Viridiplantae</taxon>
        <taxon>Streptophyta</taxon>
        <taxon>Embryophyta</taxon>
        <taxon>Tracheophyta</taxon>
        <taxon>Spermatophyta</taxon>
        <taxon>Magnoliopsida</taxon>
        <taxon>Liliopsida</taxon>
        <taxon>Poales</taxon>
        <taxon>Poaceae</taxon>
        <taxon>PACMAD clade</taxon>
        <taxon>Panicoideae</taxon>
        <taxon>Andropogonodae</taxon>
        <taxon>Andropogoneae</taxon>
        <taxon>Saccharinae</taxon>
        <taxon>Miscanthus</taxon>
    </lineage>
</organism>
<dbReference type="SUPFAM" id="SSF52058">
    <property type="entry name" value="L domain-like"/>
    <property type="match status" value="1"/>
</dbReference>
<dbReference type="InterPro" id="IPR032675">
    <property type="entry name" value="LRR_dom_sf"/>
</dbReference>
<proteinExistence type="predicted"/>
<sequence length="283" mass="31523">MGGGAWARWRRRSTSSAHRHPDVAPMLANFIPSFSMESGSVRYVSNSMLEFLEKNSKKSTVFFNFFSHLSMGHLILQISGLDSPDSKAEVQVSILSSCGLFLIFENVFASIDFSKLWSLIVFGEWRSFFVSEKIELLRVLDLEDASGRHLKFLCQGCGDVSRLPDSLGSLKQLQTLDIRDTAICKLPKSIVEDKEAAIHIRASSMAETKRSLPSPAECSWLPKLAMSMCRQLLATHTRTVSTCVSKMSLSLHLQGEGQQKQPAGYTSTGRYDPRGQRRVGVKI</sequence>
<feature type="region of interest" description="Disordered" evidence="1">
    <location>
        <begin position="254"/>
        <end position="283"/>
    </location>
</feature>
<evidence type="ECO:0000256" key="1">
    <source>
        <dbReference type="SAM" id="MobiDB-lite"/>
    </source>
</evidence>
<evidence type="ECO:0000313" key="3">
    <source>
        <dbReference type="Proteomes" id="UP000604825"/>
    </source>
</evidence>
<dbReference type="AlphaFoldDB" id="A0A811NYJ4"/>
<accession>A0A811NYJ4</accession>
<reference evidence="2" key="1">
    <citation type="submission" date="2020-10" db="EMBL/GenBank/DDBJ databases">
        <authorList>
            <person name="Han B."/>
            <person name="Lu T."/>
            <person name="Zhao Q."/>
            <person name="Huang X."/>
            <person name="Zhao Y."/>
        </authorList>
    </citation>
    <scope>NUCLEOTIDE SEQUENCE</scope>
</reference>
<dbReference type="Gene3D" id="3.80.10.10">
    <property type="entry name" value="Ribonuclease Inhibitor"/>
    <property type="match status" value="1"/>
</dbReference>
<comment type="caution">
    <text evidence="2">The sequence shown here is derived from an EMBL/GenBank/DDBJ whole genome shotgun (WGS) entry which is preliminary data.</text>
</comment>
<protein>
    <submittedName>
        <fullName evidence="2">Uncharacterized protein</fullName>
    </submittedName>
</protein>
<gene>
    <name evidence="2" type="ORF">NCGR_LOCUS22700</name>
</gene>